<feature type="compositionally biased region" description="Polar residues" evidence="1">
    <location>
        <begin position="885"/>
        <end position="895"/>
    </location>
</feature>
<evidence type="ECO:0000313" key="2">
    <source>
        <dbReference type="EMBL" id="GKT32640.1"/>
    </source>
</evidence>
<feature type="region of interest" description="Disordered" evidence="1">
    <location>
        <begin position="698"/>
        <end position="734"/>
    </location>
</feature>
<proteinExistence type="predicted"/>
<feature type="region of interest" description="Disordered" evidence="1">
    <location>
        <begin position="972"/>
        <end position="997"/>
    </location>
</feature>
<accession>A0ABQ5KJE8</accession>
<feature type="compositionally biased region" description="Polar residues" evidence="1">
    <location>
        <begin position="800"/>
        <end position="813"/>
    </location>
</feature>
<feature type="non-terminal residue" evidence="2">
    <location>
        <position position="1324"/>
    </location>
</feature>
<organism evidence="2 3">
    <name type="scientific">Aduncisulcus paluster</name>
    <dbReference type="NCBI Taxonomy" id="2918883"/>
    <lineage>
        <taxon>Eukaryota</taxon>
        <taxon>Metamonada</taxon>
        <taxon>Carpediemonas-like organisms</taxon>
        <taxon>Aduncisulcus</taxon>
    </lineage>
</organism>
<comment type="caution">
    <text evidence="2">The sequence shown here is derived from an EMBL/GenBank/DDBJ whole genome shotgun (WGS) entry which is preliminary data.</text>
</comment>
<keyword evidence="3" id="KW-1185">Reference proteome</keyword>
<gene>
    <name evidence="2" type="ORF">ADUPG1_006742</name>
</gene>
<name>A0ABQ5KJE8_9EUKA</name>
<sequence>MISWKSITRLELDNFINGSEISEKIIKKICDIFNALPSPTCISEFLVARAFSALKGFAFHDYIKTPSGNDSELRRNVQVTISNVLSRCIESDHPESPGFLGILIGETFTFGFSLLNSLLEKHAKRMIDSILALLKSKRLRRPKRKDHYLSVYLPNVYNAMVILSCQISCHLFRTNPDSPYFSKNRGYLFKLQQILQLIQKPRIISPKTNQSGASTPSLEDIPTRDDYSFLHDYSTQGNGVSTIFPSNSFPHTSLSVIFILFTLSFTQRPHFRTYLSQMIALTSFSHISSIPIIIANELIMAKNKTRLWHDHKTKHCRNSSHHLPERDSQKKYQEDYQDTTDCVTISEEERTISTKDPVFSDSTSMMENSYMDSTDMISDSSPLIDLNYPLFSSLQNCMLGKSMNFLYYSEAELGSIYDRSLSFPIMSHPHHLCRDLSSDYNRTTDSMFYLSHSSLTTFLLLSIIIDPRPSHSLGILSLRPSLLDPLRQSYPQTSFTSPILASSSGENSPLQVRNFLFNEICLHSSGSIKSSRFSPSISIVSSSSGETSMFYSQFLMPSVDSSISSISRSPPSRLGSILPLPASSCPILSASPLLSLASTLAFCLCVEDAFKDWIGEFPWNVVSIPEVISSQCKGITKAGNRCLQHTLLDNGFCCLHQNQTDDKICTGMTKSSVDDYKMKIKAGKLSVDLPAYSVKAPSNNNNINSEKFADDRTHDKSSGLDIIHSSSSSSGESDHILYFSERSPEFATPLVHKVSSPSTRESSLFSPFSPSDDEETEVHTSVNDEESGSHSYSMDLDGNSFPSIGETSPRSHTRFQTISSEGVYIICEVINKLNRLLGMTLRRRNGNLNQSSSVADGRRIQMIGSFSRFSDIGVNATDIDEDDNSSISGSSTGPGHTTFKHDQQPSQNPGDSGERGKIPHFLSSVHAEDNSLASSISAILWICSTILARVRIMALDFEDAFGPRKSIDILSQSANPEQQHPPRMHKRGLSDGGGRNGPMSDVFLDMDDMKKERRASFVHGRLVQTSHLAAELQHESAQSDSYVTLIRHITRSLHTLYSSSLSLFSSLHDQCALSLAICICVQIWEGNERIKYMLRSVKEIMLESNRLFIQYVDSAKSARRRHISQPRPQEFFSPGLATFNQSVIPSIFPKCLSFLCVHSIYLFDQCSIACSSPSSMFLSEVFLSSVHLLVNALKMSPSVVPPLFPFLSPISVSLSLLPVLSKKEIDGLYKLWGCLSIIGATDRSDNSIGRFESYNLGSGQLSHYSLRSMHYLSARRNFDMPLYGTLNEEGIDNSNGIIMMEHWLHQIAICTPPRVWGRKGVGRR</sequence>
<protein>
    <submittedName>
        <fullName evidence="2">Uncharacterized protein</fullName>
    </submittedName>
</protein>
<feature type="region of interest" description="Disordered" evidence="1">
    <location>
        <begin position="877"/>
        <end position="918"/>
    </location>
</feature>
<evidence type="ECO:0000256" key="1">
    <source>
        <dbReference type="SAM" id="MobiDB-lite"/>
    </source>
</evidence>
<feature type="compositionally biased region" description="Basic and acidic residues" evidence="1">
    <location>
        <begin position="707"/>
        <end position="718"/>
    </location>
</feature>
<evidence type="ECO:0000313" key="3">
    <source>
        <dbReference type="Proteomes" id="UP001057375"/>
    </source>
</evidence>
<feature type="compositionally biased region" description="Low complexity" evidence="1">
    <location>
        <begin position="761"/>
        <end position="770"/>
    </location>
</feature>
<reference evidence="2" key="1">
    <citation type="submission" date="2022-03" db="EMBL/GenBank/DDBJ databases">
        <title>Draft genome sequence of Aduncisulcus paluster, a free-living microaerophilic Fornicata.</title>
        <authorList>
            <person name="Yuyama I."/>
            <person name="Kume K."/>
            <person name="Tamura T."/>
            <person name="Inagaki Y."/>
            <person name="Hashimoto T."/>
        </authorList>
    </citation>
    <scope>NUCLEOTIDE SEQUENCE</scope>
    <source>
        <strain evidence="2">NY0171</strain>
    </source>
</reference>
<dbReference type="EMBL" id="BQXS01010021">
    <property type="protein sequence ID" value="GKT32640.1"/>
    <property type="molecule type" value="Genomic_DNA"/>
</dbReference>
<dbReference type="Proteomes" id="UP001057375">
    <property type="component" value="Unassembled WGS sequence"/>
</dbReference>
<feature type="compositionally biased region" description="Low complexity" evidence="1">
    <location>
        <begin position="719"/>
        <end position="731"/>
    </location>
</feature>
<feature type="region of interest" description="Disordered" evidence="1">
    <location>
        <begin position="750"/>
        <end position="813"/>
    </location>
</feature>